<accession>A0A250YK04</accession>
<dbReference type="GO" id="GO:0003682">
    <property type="term" value="F:chromatin binding"/>
    <property type="evidence" value="ECO:0007669"/>
    <property type="project" value="TreeGrafter"/>
</dbReference>
<evidence type="ECO:0000256" key="1">
    <source>
        <dbReference type="ARBA" id="ARBA00004123"/>
    </source>
</evidence>
<protein>
    <recommendedName>
        <fullName evidence="3">RNA polymerase II-associated factor 1 homolog</fullName>
    </recommendedName>
</protein>
<dbReference type="EMBL" id="GFFW01000914">
    <property type="protein sequence ID" value="JAV43874.1"/>
    <property type="molecule type" value="Transcribed_RNA"/>
</dbReference>
<dbReference type="PANTHER" id="PTHR23188">
    <property type="entry name" value="RNA POLYMERASE II-ASSOCIATED FACTOR 1 HOMOLOG"/>
    <property type="match status" value="1"/>
</dbReference>
<dbReference type="AlphaFoldDB" id="A0A250YK04"/>
<gene>
    <name evidence="6" type="primary">PAF1</name>
</gene>
<feature type="compositionally biased region" description="Basic and acidic residues" evidence="5">
    <location>
        <begin position="471"/>
        <end position="482"/>
    </location>
</feature>
<reference evidence="6" key="1">
    <citation type="journal article" date="2017" name="G3 (Bethesda)">
        <title>De Novo Genome and Transcriptome Assembly of the Canadian Beaver (Castor canadensis).</title>
        <authorList>
            <person name="Lok S."/>
            <person name="Paton T.A."/>
            <person name="Wang Z."/>
            <person name="Kaur G."/>
            <person name="Walker S."/>
            <person name="Yuen R.K."/>
            <person name="Sung W.W."/>
            <person name="Whitney J."/>
            <person name="Buchanan J.A."/>
            <person name="Trost B."/>
            <person name="Singh N."/>
            <person name="Apresto B."/>
            <person name="Chen N."/>
            <person name="Coole M."/>
            <person name="Dawson T.J."/>
            <person name="Ho K.Y."/>
            <person name="Hu Z."/>
            <person name="Pullenayegum S."/>
            <person name="Samler K."/>
            <person name="Shipstone A."/>
            <person name="Tsoi F."/>
            <person name="Wang T."/>
            <person name="Pereira S.L."/>
            <person name="Rostami P."/>
            <person name="Ryan C.A."/>
            <person name="Tong A.H."/>
            <person name="Ng K."/>
            <person name="Sundaravadanam Y."/>
            <person name="Simpson J.T."/>
            <person name="Lim B.K."/>
            <person name="Engstrom M.D."/>
            <person name="Dutton C.J."/>
            <person name="Kerr K.C."/>
            <person name="Franke M."/>
            <person name="Rapley W."/>
            <person name="Wintle R.F."/>
            <person name="Scherer S.W."/>
        </authorList>
    </citation>
    <scope>NUCLEOTIDE SEQUENCE</scope>
    <source>
        <strain evidence="6">Ward</strain>
        <tissue evidence="6">Leukocyte</tissue>
    </source>
</reference>
<feature type="compositionally biased region" description="Low complexity" evidence="5">
    <location>
        <begin position="504"/>
        <end position="513"/>
    </location>
</feature>
<feature type="compositionally biased region" description="Acidic residues" evidence="5">
    <location>
        <begin position="487"/>
        <end position="499"/>
    </location>
</feature>
<evidence type="ECO:0000256" key="3">
    <source>
        <dbReference type="ARBA" id="ARBA00020462"/>
    </source>
</evidence>
<dbReference type="Pfam" id="PF03985">
    <property type="entry name" value="Paf1"/>
    <property type="match status" value="1"/>
</dbReference>
<feature type="compositionally biased region" description="Basic and acidic residues" evidence="5">
    <location>
        <begin position="428"/>
        <end position="463"/>
    </location>
</feature>
<keyword evidence="4" id="KW-0539">Nucleus</keyword>
<evidence type="ECO:0000256" key="4">
    <source>
        <dbReference type="ARBA" id="ARBA00023242"/>
    </source>
</evidence>
<evidence type="ECO:0000256" key="5">
    <source>
        <dbReference type="SAM" id="MobiDB-lite"/>
    </source>
</evidence>
<feature type="compositionally biased region" description="Basic and acidic residues" evidence="5">
    <location>
        <begin position="390"/>
        <end position="403"/>
    </location>
</feature>
<feature type="compositionally biased region" description="Low complexity" evidence="5">
    <location>
        <begin position="520"/>
        <end position="537"/>
    </location>
</feature>
<evidence type="ECO:0000256" key="2">
    <source>
        <dbReference type="ARBA" id="ARBA00007560"/>
    </source>
</evidence>
<dbReference type="GO" id="GO:0000993">
    <property type="term" value="F:RNA polymerase II complex binding"/>
    <property type="evidence" value="ECO:0007669"/>
    <property type="project" value="TreeGrafter"/>
</dbReference>
<name>A0A250YK04_CASCN</name>
<evidence type="ECO:0000313" key="6">
    <source>
        <dbReference type="EMBL" id="JAV43874.1"/>
    </source>
</evidence>
<dbReference type="GO" id="GO:0006368">
    <property type="term" value="P:transcription elongation by RNA polymerase II"/>
    <property type="evidence" value="ECO:0007669"/>
    <property type="project" value="InterPro"/>
</dbReference>
<feature type="region of interest" description="Disordered" evidence="5">
    <location>
        <begin position="390"/>
        <end position="561"/>
    </location>
</feature>
<feature type="compositionally biased region" description="Acidic residues" evidence="5">
    <location>
        <begin position="404"/>
        <end position="427"/>
    </location>
</feature>
<comment type="subcellular location">
    <subcellularLocation>
        <location evidence="1">Nucleus</location>
    </subcellularLocation>
</comment>
<feature type="region of interest" description="Disordered" evidence="5">
    <location>
        <begin position="1"/>
        <end position="23"/>
    </location>
</feature>
<proteinExistence type="inferred from homology"/>
<dbReference type="PANTHER" id="PTHR23188:SF12">
    <property type="entry name" value="RNA POLYMERASE II-ASSOCIATED FACTOR 1 HOMOLOG"/>
    <property type="match status" value="1"/>
</dbReference>
<sequence>MAPTIQTQAQREDGHRPNSHRTLPERSGVVCRVKYCNSLPDIPFDPKFITYPFDQNRFVQYKATSLEKQHKHDLLTEPDLGVTIDLINPDTYRIDPNVLLDPADEKLLEEEIQAPTSSKRSQQHAKVVPWMRKTEYISTEFNRYGISNEKPEVKIGVSVKQQFTEEEIYKDRDSQITAIEKTFEDAQKSISQHYSKPRVTPVEVMPVFPDFKMWINPCAQVIFDSDPAPKDTSGAAALEMMSQAMIRGMMDEEGNQFVAYFLPVEETLKKRKRDQEEEMDYAPDDVFVGRGRAVGTEKPSLSPPGTDRLTLPSLRYDYKIAREYNWNVKNKASKGYEENYFFIFREGDGVYYNELETRVRLSKRRAKAGVQSGTNALLVVKHRDMNEKELEAQEARKAQLENHEPEEEEEEEMETEEKETGGSDEEQEKGSSSEKEGSEDERSGSESEREEGDRDEASDKSGSGEDESSEDEARAARDKEEIFGSDADSEDDADSDDEDRQAHGGSDNDSDSGSDGGGQRSRSQSRSRSASPFPSGSEHSAQEDGSEAAASDSSDADSDSD</sequence>
<dbReference type="GO" id="GO:0016593">
    <property type="term" value="C:Cdc73/Paf1 complex"/>
    <property type="evidence" value="ECO:0007669"/>
    <property type="project" value="InterPro"/>
</dbReference>
<dbReference type="InterPro" id="IPR007133">
    <property type="entry name" value="RNA_pol_II-assoc_Paf1"/>
</dbReference>
<organism evidence="6">
    <name type="scientific">Castor canadensis</name>
    <name type="common">American beaver</name>
    <dbReference type="NCBI Taxonomy" id="51338"/>
    <lineage>
        <taxon>Eukaryota</taxon>
        <taxon>Metazoa</taxon>
        <taxon>Chordata</taxon>
        <taxon>Craniata</taxon>
        <taxon>Vertebrata</taxon>
        <taxon>Euteleostomi</taxon>
        <taxon>Mammalia</taxon>
        <taxon>Eutheria</taxon>
        <taxon>Euarchontoglires</taxon>
        <taxon>Glires</taxon>
        <taxon>Rodentia</taxon>
        <taxon>Castorimorpha</taxon>
        <taxon>Castoridae</taxon>
        <taxon>Castor</taxon>
    </lineage>
</organism>
<comment type="similarity">
    <text evidence="2">Belongs to the PAF1 family.</text>
</comment>